<accession>A0A218WP35</accession>
<dbReference type="PANTHER" id="PTHR33592">
    <property type="entry name" value="TRANSMEMBRANE PROTEIN"/>
    <property type="match status" value="1"/>
</dbReference>
<reference evidence="4" key="1">
    <citation type="journal article" date="2017" name="Plant J.">
        <title>The pomegranate (Punica granatum L.) genome and the genomics of punicalagin biosynthesis.</title>
        <authorList>
            <person name="Qin G."/>
            <person name="Xu C."/>
            <person name="Ming R."/>
            <person name="Tang H."/>
            <person name="Guyot R."/>
            <person name="Kramer E.M."/>
            <person name="Hu Y."/>
            <person name="Yi X."/>
            <person name="Qi Y."/>
            <person name="Xu X."/>
            <person name="Gao Z."/>
            <person name="Pan H."/>
            <person name="Jian J."/>
            <person name="Tian Y."/>
            <person name="Yue Z."/>
            <person name="Xu Y."/>
        </authorList>
    </citation>
    <scope>NUCLEOTIDE SEQUENCE [LARGE SCALE GENOMIC DNA]</scope>
    <source>
        <strain evidence="4">cv. Dabenzi</strain>
    </source>
</reference>
<sequence length="106" mass="11459">MMMRLRGYPTAPGAAAIVLLLLASVQPNDAMRWLDVDDDEDYQHAIGLLLHSLQKGPVRPPRSGCTGIPESNNPPCPNINNKNFAGRTMAPPNAYPGHRIQFGVAA</sequence>
<evidence type="ECO:0000313" key="3">
    <source>
        <dbReference type="EMBL" id="OWM74565.1"/>
    </source>
</evidence>
<dbReference type="Proteomes" id="UP000197138">
    <property type="component" value="Unassembled WGS sequence"/>
</dbReference>
<name>A0A218WP35_PUNGR</name>
<evidence type="ECO:0000313" key="4">
    <source>
        <dbReference type="Proteomes" id="UP000197138"/>
    </source>
</evidence>
<dbReference type="AlphaFoldDB" id="A0A218WP35"/>
<feature type="chain" id="PRO_5013075448" evidence="2">
    <location>
        <begin position="31"/>
        <end position="106"/>
    </location>
</feature>
<gene>
    <name evidence="3" type="ORF">CDL15_Pgr005145</name>
</gene>
<keyword evidence="2" id="KW-0732">Signal</keyword>
<dbReference type="EMBL" id="MTKT01003711">
    <property type="protein sequence ID" value="OWM74565.1"/>
    <property type="molecule type" value="Genomic_DNA"/>
</dbReference>
<evidence type="ECO:0000256" key="2">
    <source>
        <dbReference type="SAM" id="SignalP"/>
    </source>
</evidence>
<protein>
    <submittedName>
        <fullName evidence="3">Uncharacterized protein</fullName>
    </submittedName>
</protein>
<proteinExistence type="predicted"/>
<evidence type="ECO:0000256" key="1">
    <source>
        <dbReference type="SAM" id="MobiDB-lite"/>
    </source>
</evidence>
<feature type="region of interest" description="Disordered" evidence="1">
    <location>
        <begin position="58"/>
        <end position="90"/>
    </location>
</feature>
<dbReference type="PANTHER" id="PTHR33592:SF3">
    <property type="entry name" value="TRANSMEMBRANE PROTEIN"/>
    <property type="match status" value="1"/>
</dbReference>
<feature type="signal peptide" evidence="2">
    <location>
        <begin position="1"/>
        <end position="30"/>
    </location>
</feature>
<organism evidence="3 4">
    <name type="scientific">Punica granatum</name>
    <name type="common">Pomegranate</name>
    <dbReference type="NCBI Taxonomy" id="22663"/>
    <lineage>
        <taxon>Eukaryota</taxon>
        <taxon>Viridiplantae</taxon>
        <taxon>Streptophyta</taxon>
        <taxon>Embryophyta</taxon>
        <taxon>Tracheophyta</taxon>
        <taxon>Spermatophyta</taxon>
        <taxon>Magnoliopsida</taxon>
        <taxon>eudicotyledons</taxon>
        <taxon>Gunneridae</taxon>
        <taxon>Pentapetalae</taxon>
        <taxon>rosids</taxon>
        <taxon>malvids</taxon>
        <taxon>Myrtales</taxon>
        <taxon>Lythraceae</taxon>
        <taxon>Punica</taxon>
    </lineage>
</organism>
<comment type="caution">
    <text evidence="3">The sequence shown here is derived from an EMBL/GenBank/DDBJ whole genome shotgun (WGS) entry which is preliminary data.</text>
</comment>